<name>A0A6J8CKQ7_MYTCO</name>
<reference evidence="4 5" key="1">
    <citation type="submission" date="2020-06" db="EMBL/GenBank/DDBJ databases">
        <authorList>
            <person name="Li R."/>
            <person name="Bekaert M."/>
        </authorList>
    </citation>
    <scope>NUCLEOTIDE SEQUENCE [LARGE SCALE GENOMIC DNA]</scope>
    <source>
        <strain evidence="5">wild</strain>
    </source>
</reference>
<evidence type="ECO:0000256" key="2">
    <source>
        <dbReference type="SAM" id="SignalP"/>
    </source>
</evidence>
<keyword evidence="2" id="KW-0732">Signal</keyword>
<dbReference type="Gene3D" id="2.60.120.740">
    <property type="match status" value="1"/>
</dbReference>
<feature type="domain" description="MAM" evidence="3">
    <location>
        <begin position="119"/>
        <end position="168"/>
    </location>
</feature>
<dbReference type="EMBL" id="CACVKT020005509">
    <property type="protein sequence ID" value="CAC5395450.1"/>
    <property type="molecule type" value="Genomic_DNA"/>
</dbReference>
<evidence type="ECO:0000313" key="4">
    <source>
        <dbReference type="EMBL" id="CAC5395450.1"/>
    </source>
</evidence>
<dbReference type="AlphaFoldDB" id="A0A6J8CKQ7"/>
<accession>A0A6J8CKQ7</accession>
<dbReference type="InterPro" id="IPR043159">
    <property type="entry name" value="Lectin_gal-bd_sf"/>
</dbReference>
<dbReference type="SUPFAM" id="SSF49899">
    <property type="entry name" value="Concanavalin A-like lectins/glucanases"/>
    <property type="match status" value="1"/>
</dbReference>
<evidence type="ECO:0000313" key="5">
    <source>
        <dbReference type="Proteomes" id="UP000507470"/>
    </source>
</evidence>
<dbReference type="GO" id="GO:0016020">
    <property type="term" value="C:membrane"/>
    <property type="evidence" value="ECO:0007669"/>
    <property type="project" value="InterPro"/>
</dbReference>
<dbReference type="InterPro" id="IPR013320">
    <property type="entry name" value="ConA-like_dom_sf"/>
</dbReference>
<dbReference type="Pfam" id="PF00629">
    <property type="entry name" value="MAM"/>
    <property type="match status" value="1"/>
</dbReference>
<gene>
    <name evidence="4" type="ORF">MCOR_30123</name>
</gene>
<organism evidence="4 5">
    <name type="scientific">Mytilus coruscus</name>
    <name type="common">Sea mussel</name>
    <dbReference type="NCBI Taxonomy" id="42192"/>
    <lineage>
        <taxon>Eukaryota</taxon>
        <taxon>Metazoa</taxon>
        <taxon>Spiralia</taxon>
        <taxon>Lophotrochozoa</taxon>
        <taxon>Mollusca</taxon>
        <taxon>Bivalvia</taxon>
        <taxon>Autobranchia</taxon>
        <taxon>Pteriomorphia</taxon>
        <taxon>Mytilida</taxon>
        <taxon>Mytiloidea</taxon>
        <taxon>Mytilidae</taxon>
        <taxon>Mytilinae</taxon>
        <taxon>Mytilus</taxon>
    </lineage>
</organism>
<feature type="chain" id="PRO_5026654806" description="MAM domain-containing protein" evidence="2">
    <location>
        <begin position="20"/>
        <end position="207"/>
    </location>
</feature>
<dbReference type="CDD" id="cd22823">
    <property type="entry name" value="Gal_Rha_Lectin"/>
    <property type="match status" value="1"/>
</dbReference>
<feature type="signal peptide" evidence="2">
    <location>
        <begin position="1"/>
        <end position="19"/>
    </location>
</feature>
<feature type="region of interest" description="Disordered" evidence="1">
    <location>
        <begin position="160"/>
        <end position="207"/>
    </location>
</feature>
<protein>
    <recommendedName>
        <fullName evidence="3">MAM domain-containing protein</fullName>
    </recommendedName>
</protein>
<dbReference type="Gene3D" id="2.60.120.200">
    <property type="match status" value="1"/>
</dbReference>
<dbReference type="Proteomes" id="UP000507470">
    <property type="component" value="Unassembled WGS sequence"/>
</dbReference>
<dbReference type="OrthoDB" id="10396762at2759"/>
<keyword evidence="5" id="KW-1185">Reference proteome</keyword>
<dbReference type="PROSITE" id="PS50060">
    <property type="entry name" value="MAM_2"/>
    <property type="match status" value="1"/>
</dbReference>
<proteinExistence type="predicted"/>
<evidence type="ECO:0000259" key="3">
    <source>
        <dbReference type="PROSITE" id="PS50060"/>
    </source>
</evidence>
<sequence>MMPVWSACVLFLNIYGIDKLLLTRAEVKTLDSSTGEKGNITCGDHAVIRIDNITVHAHESYCATNMNNACVLSDDGFKSIENRCNDANKCTVDFPKNTSCLKEERYFNLSYSCLAPTNLLCTFEFSFCGWKNIQNSGLQWKRYSASMSYIIISTIPEQDHTTNSRHYVSDQEEDDDGGGGDDEDDDEDNDNDDDDDEDDDDDDDDVV</sequence>
<evidence type="ECO:0000256" key="1">
    <source>
        <dbReference type="SAM" id="MobiDB-lite"/>
    </source>
</evidence>
<feature type="compositionally biased region" description="Acidic residues" evidence="1">
    <location>
        <begin position="170"/>
        <end position="207"/>
    </location>
</feature>
<dbReference type="InterPro" id="IPR000998">
    <property type="entry name" value="MAM_dom"/>
</dbReference>